<dbReference type="GO" id="GO:0006139">
    <property type="term" value="P:nucleobase-containing compound metabolic process"/>
    <property type="evidence" value="ECO:0007669"/>
    <property type="project" value="InterPro"/>
</dbReference>
<comment type="caution">
    <text evidence="1">The sequence shown here is derived from an EMBL/GenBank/DDBJ whole genome shotgun (WGS) entry which is preliminary data.</text>
</comment>
<dbReference type="InterPro" id="IPR037027">
    <property type="entry name" value="YqgF/RNaseH-like_dom_sf"/>
</dbReference>
<name>A0A0J6ZPZ6_9FIRM</name>
<dbReference type="EMBL" id="LEKT01000011">
    <property type="protein sequence ID" value="KMO86991.1"/>
    <property type="molecule type" value="Genomic_DNA"/>
</dbReference>
<dbReference type="OrthoDB" id="5161at2"/>
<dbReference type="Gene3D" id="3.30.420.140">
    <property type="entry name" value="YqgF/RNase H-like domain"/>
    <property type="match status" value="1"/>
</dbReference>
<sequence>MIFSIDPGSEKTGIAVLRDAGDLITKKIIPTESLTECLAETYTALPFSRIVMGNGTNHRHLRPVVEQWIAGRMEPIAFSLVDEKFTTVEGRRLYFKYTPRHGWRRFVPLSLQYPPEPVDDFVAWIIGLRYIRQQGGNL</sequence>
<protein>
    <recommendedName>
        <fullName evidence="3">YqgF/RNase H-like domain-containing protein</fullName>
    </recommendedName>
</protein>
<evidence type="ECO:0000313" key="2">
    <source>
        <dbReference type="Proteomes" id="UP000036503"/>
    </source>
</evidence>
<dbReference type="Proteomes" id="UP000036503">
    <property type="component" value="Unassembled WGS sequence"/>
</dbReference>
<reference evidence="1 2" key="1">
    <citation type="submission" date="2015-06" db="EMBL/GenBank/DDBJ databases">
        <title>Draft genome sequence of beer spoilage bacterium Megasphaera cerevisiae type strain 20462.</title>
        <authorList>
            <person name="Kutumbaka K."/>
            <person name="Pasmowitz J."/>
            <person name="Mategko J."/>
            <person name="Reyes D."/>
            <person name="Friedrich A."/>
            <person name="Han S."/>
            <person name="Martens-Habbena W."/>
            <person name="Neal-McKinney J."/>
            <person name="Janagama H.K."/>
            <person name="Nadala C."/>
            <person name="Samadpour M."/>
        </authorList>
    </citation>
    <scope>NUCLEOTIDE SEQUENCE [LARGE SCALE GENOMIC DNA]</scope>
    <source>
        <strain evidence="1 2">DSM 20462</strain>
    </source>
</reference>
<dbReference type="SUPFAM" id="SSF53098">
    <property type="entry name" value="Ribonuclease H-like"/>
    <property type="match status" value="1"/>
</dbReference>
<gene>
    <name evidence="1" type="ORF">AB840_04915</name>
</gene>
<dbReference type="RefSeq" id="WP_048513727.1">
    <property type="nucleotide sequence ID" value="NZ_FUXD01000016.1"/>
</dbReference>
<dbReference type="STRING" id="39029.BSR42_04300"/>
<evidence type="ECO:0000313" key="1">
    <source>
        <dbReference type="EMBL" id="KMO86991.1"/>
    </source>
</evidence>
<organism evidence="1 2">
    <name type="scientific">Megasphaera cerevisiae DSM 20462</name>
    <dbReference type="NCBI Taxonomy" id="1122219"/>
    <lineage>
        <taxon>Bacteria</taxon>
        <taxon>Bacillati</taxon>
        <taxon>Bacillota</taxon>
        <taxon>Negativicutes</taxon>
        <taxon>Veillonellales</taxon>
        <taxon>Veillonellaceae</taxon>
        <taxon>Megasphaera</taxon>
    </lineage>
</organism>
<proteinExistence type="predicted"/>
<dbReference type="InterPro" id="IPR012337">
    <property type="entry name" value="RNaseH-like_sf"/>
</dbReference>
<dbReference type="InParanoid" id="A0A0J6ZPZ6"/>
<evidence type="ECO:0008006" key="3">
    <source>
        <dbReference type="Google" id="ProtNLM"/>
    </source>
</evidence>
<dbReference type="AlphaFoldDB" id="A0A0J6ZPZ6"/>
<keyword evidence="2" id="KW-1185">Reference proteome</keyword>
<dbReference type="PATRIC" id="fig|1122219.3.peg.325"/>
<accession>A0A0J6ZPZ6</accession>